<dbReference type="Pfam" id="PF04364">
    <property type="entry name" value="DNA_pol3_chi"/>
    <property type="match status" value="1"/>
</dbReference>
<evidence type="ECO:0000313" key="2">
    <source>
        <dbReference type="Proteomes" id="UP000594873"/>
    </source>
</evidence>
<protein>
    <submittedName>
        <fullName evidence="1">DNA polymerase III subunit chi</fullName>
    </submittedName>
</protein>
<dbReference type="InterPro" id="IPR036768">
    <property type="entry name" value="PolIII_chi_sf"/>
</dbReference>
<dbReference type="AlphaFoldDB" id="A0A7T2LMJ7"/>
<dbReference type="RefSeq" id="WP_200972331.1">
    <property type="nucleotide sequence ID" value="NZ_CP065592.1"/>
</dbReference>
<dbReference type="InterPro" id="IPR007459">
    <property type="entry name" value="DNA_pol3_chi"/>
</dbReference>
<gene>
    <name evidence="1" type="ORF">IC614_03415</name>
</gene>
<dbReference type="SUPFAM" id="SSF102400">
    <property type="entry name" value="DNA polymerase III chi subunit"/>
    <property type="match status" value="1"/>
</dbReference>
<keyword evidence="2" id="KW-1185">Reference proteome</keyword>
<dbReference type="KEGG" id="sflv:IC614_03415"/>
<dbReference type="Proteomes" id="UP000594873">
    <property type="component" value="Chromosome"/>
</dbReference>
<sequence length="141" mass="15964">MRIGFYHLTAMPLERALPRICERVLSEGGRLLIVAASDLAESLDALLWTYDPVSFLPHGREGGDQPVLISEEPEPTNGAANIALADGQWRDEALAFERIFYFFDDNRIGDARTAWRALKGREDADLSYWKQDERGKWIEGP</sequence>
<dbReference type="GO" id="GO:0006260">
    <property type="term" value="P:DNA replication"/>
    <property type="evidence" value="ECO:0007669"/>
    <property type="project" value="InterPro"/>
</dbReference>
<dbReference type="PANTHER" id="PTHR38767">
    <property type="entry name" value="DNA POLYMERASE III SUBUNIT CHI"/>
    <property type="match status" value="1"/>
</dbReference>
<dbReference type="Gene3D" id="3.40.50.10110">
    <property type="entry name" value="DNA polymerase III subunit chi"/>
    <property type="match status" value="1"/>
</dbReference>
<accession>A0A7T2LMJ7</accession>
<dbReference type="PANTHER" id="PTHR38767:SF1">
    <property type="entry name" value="DNA POLYMERASE III SUBUNIT CHI"/>
    <property type="match status" value="1"/>
</dbReference>
<name>A0A7T2LMJ7_9SPHN</name>
<dbReference type="GO" id="GO:0032298">
    <property type="term" value="P:positive regulation of DNA-templated DNA replication initiation"/>
    <property type="evidence" value="ECO:0007669"/>
    <property type="project" value="TreeGrafter"/>
</dbReference>
<dbReference type="EMBL" id="CP065592">
    <property type="protein sequence ID" value="QPQ55659.1"/>
    <property type="molecule type" value="Genomic_DNA"/>
</dbReference>
<dbReference type="GO" id="GO:0003887">
    <property type="term" value="F:DNA-directed DNA polymerase activity"/>
    <property type="evidence" value="ECO:0007669"/>
    <property type="project" value="InterPro"/>
</dbReference>
<reference evidence="1 2" key="1">
    <citation type="submission" date="2020-11" db="EMBL/GenBank/DDBJ databases">
        <title>Genome seq and assembly of Sphingosinicella sp.</title>
        <authorList>
            <person name="Chhetri G."/>
        </authorList>
    </citation>
    <scope>NUCLEOTIDE SEQUENCE [LARGE SCALE GENOMIC DNA]</scope>
    <source>
        <strain evidence="1 2">UDD2</strain>
    </source>
</reference>
<proteinExistence type="predicted"/>
<dbReference type="GO" id="GO:0003677">
    <property type="term" value="F:DNA binding"/>
    <property type="evidence" value="ECO:0007669"/>
    <property type="project" value="InterPro"/>
</dbReference>
<organism evidence="1 2">
    <name type="scientific">Allosphingosinicella flava</name>
    <dbReference type="NCBI Taxonomy" id="2771430"/>
    <lineage>
        <taxon>Bacteria</taxon>
        <taxon>Pseudomonadati</taxon>
        <taxon>Pseudomonadota</taxon>
        <taxon>Alphaproteobacteria</taxon>
        <taxon>Sphingomonadales</taxon>
        <taxon>Sphingomonadaceae</taxon>
        <taxon>Allosphingosinicella</taxon>
    </lineage>
</organism>
<evidence type="ECO:0000313" key="1">
    <source>
        <dbReference type="EMBL" id="QPQ55659.1"/>
    </source>
</evidence>